<gene>
    <name evidence="1" type="ORF">JTE90_008647</name>
</gene>
<proteinExistence type="predicted"/>
<keyword evidence="2" id="KW-1185">Reference proteome</keyword>
<organism evidence="1 2">
    <name type="scientific">Oedothorax gibbosus</name>
    <dbReference type="NCBI Taxonomy" id="931172"/>
    <lineage>
        <taxon>Eukaryota</taxon>
        <taxon>Metazoa</taxon>
        <taxon>Ecdysozoa</taxon>
        <taxon>Arthropoda</taxon>
        <taxon>Chelicerata</taxon>
        <taxon>Arachnida</taxon>
        <taxon>Araneae</taxon>
        <taxon>Araneomorphae</taxon>
        <taxon>Entelegynae</taxon>
        <taxon>Araneoidea</taxon>
        <taxon>Linyphiidae</taxon>
        <taxon>Erigoninae</taxon>
        <taxon>Oedothorax</taxon>
    </lineage>
</organism>
<dbReference type="EMBL" id="JAFNEN010000778">
    <property type="protein sequence ID" value="KAG8177463.1"/>
    <property type="molecule type" value="Genomic_DNA"/>
</dbReference>
<evidence type="ECO:0000313" key="1">
    <source>
        <dbReference type="EMBL" id="KAG8177463.1"/>
    </source>
</evidence>
<dbReference type="Proteomes" id="UP000827092">
    <property type="component" value="Unassembled WGS sequence"/>
</dbReference>
<sequence>MAYDESNSASSAYVFMRISLFPYEDVAHILPVGTLPAETFFAIIKKVVVGLESIGYIVIAVVTDNNAINAKAMRVFSTPPELKIQYDNPASPDRSLFFLIDSVHLLK</sequence>
<evidence type="ECO:0000313" key="2">
    <source>
        <dbReference type="Proteomes" id="UP000827092"/>
    </source>
</evidence>
<name>A0AAV6U0N0_9ARAC</name>
<dbReference type="AlphaFoldDB" id="A0AAV6U0N0"/>
<comment type="caution">
    <text evidence="1">The sequence shown here is derived from an EMBL/GenBank/DDBJ whole genome shotgun (WGS) entry which is preliminary data.</text>
</comment>
<reference evidence="1 2" key="1">
    <citation type="journal article" date="2022" name="Nat. Ecol. Evol.">
        <title>A masculinizing supergene underlies an exaggerated male reproductive morph in a spider.</title>
        <authorList>
            <person name="Hendrickx F."/>
            <person name="De Corte Z."/>
            <person name="Sonet G."/>
            <person name="Van Belleghem S.M."/>
            <person name="Kostlbacher S."/>
            <person name="Vangestel C."/>
        </authorList>
    </citation>
    <scope>NUCLEOTIDE SEQUENCE [LARGE SCALE GENOMIC DNA]</scope>
    <source>
        <strain evidence="1">W744_W776</strain>
    </source>
</reference>
<accession>A0AAV6U0N0</accession>
<protein>
    <submittedName>
        <fullName evidence="1">Uncharacterized protein</fullName>
    </submittedName>
</protein>